<protein>
    <submittedName>
        <fullName evidence="2">Thioredoxin</fullName>
    </submittedName>
</protein>
<dbReference type="Gene3D" id="3.40.30.10">
    <property type="entry name" value="Glutaredoxin"/>
    <property type="match status" value="1"/>
</dbReference>
<gene>
    <name evidence="2" type="ORF">NDEV_1122</name>
</gene>
<reference evidence="3" key="1">
    <citation type="submission" date="2015-10" db="EMBL/GenBank/DDBJ databases">
        <authorList>
            <person name="Lehtovirta-Morley L.E."/>
            <person name="Vieille C."/>
        </authorList>
    </citation>
    <scope>NUCLEOTIDE SEQUENCE [LARGE SCALE GENOMIC DNA]</scope>
</reference>
<dbReference type="Pfam" id="PF00085">
    <property type="entry name" value="Thioredoxin"/>
    <property type="match status" value="1"/>
</dbReference>
<dbReference type="InterPro" id="IPR013766">
    <property type="entry name" value="Thioredoxin_domain"/>
</dbReference>
<sequence>MEHVTPEEFDSKVLGTGKKTVVLFYATWCPYCSNFKPTFESAKIQTANKIASIIDEDENPLWDRFNIQSVPTMIVFQDGKIVSRRDAKKHVGLIKSDMDSIVTELA</sequence>
<dbReference type="PROSITE" id="PS51352">
    <property type="entry name" value="THIOREDOXIN_2"/>
    <property type="match status" value="1"/>
</dbReference>
<evidence type="ECO:0000259" key="1">
    <source>
        <dbReference type="PROSITE" id="PS51352"/>
    </source>
</evidence>
<organism evidence="2 3">
    <name type="scientific">Nitrosotalea devaniterrae</name>
    <dbReference type="NCBI Taxonomy" id="1078905"/>
    <lineage>
        <taxon>Archaea</taxon>
        <taxon>Nitrososphaerota</taxon>
        <taxon>Nitrososphaeria</taxon>
        <taxon>Nitrosotaleales</taxon>
        <taxon>Nitrosotaleaceae</taxon>
        <taxon>Nitrosotalea</taxon>
    </lineage>
</organism>
<dbReference type="SUPFAM" id="SSF52833">
    <property type="entry name" value="Thioredoxin-like"/>
    <property type="match status" value="1"/>
</dbReference>
<accession>A0A128A3I6</accession>
<feature type="domain" description="Thioredoxin" evidence="1">
    <location>
        <begin position="1"/>
        <end position="106"/>
    </location>
</feature>
<dbReference type="KEGG" id="ndv:NDEV_1122"/>
<dbReference type="GO" id="GO:0034976">
    <property type="term" value="P:response to endoplasmic reticulum stress"/>
    <property type="evidence" value="ECO:0007669"/>
    <property type="project" value="TreeGrafter"/>
</dbReference>
<dbReference type="CDD" id="cd02947">
    <property type="entry name" value="TRX_family"/>
    <property type="match status" value="1"/>
</dbReference>
<dbReference type="InterPro" id="IPR036249">
    <property type="entry name" value="Thioredoxin-like_sf"/>
</dbReference>
<proteinExistence type="predicted"/>
<dbReference type="Proteomes" id="UP000196239">
    <property type="component" value="Chromosome 1"/>
</dbReference>
<dbReference type="GO" id="GO:0015035">
    <property type="term" value="F:protein-disulfide reductase activity"/>
    <property type="evidence" value="ECO:0007669"/>
    <property type="project" value="TreeGrafter"/>
</dbReference>
<name>A0A128A3I6_9ARCH</name>
<evidence type="ECO:0000313" key="2">
    <source>
        <dbReference type="EMBL" id="CUR51887.1"/>
    </source>
</evidence>
<keyword evidence="3" id="KW-1185">Reference proteome</keyword>
<dbReference type="PANTHER" id="PTHR45815">
    <property type="entry name" value="PROTEIN DISULFIDE-ISOMERASE A6"/>
    <property type="match status" value="1"/>
</dbReference>
<evidence type="ECO:0000313" key="3">
    <source>
        <dbReference type="Proteomes" id="UP000196239"/>
    </source>
</evidence>
<dbReference type="PROSITE" id="PS00194">
    <property type="entry name" value="THIOREDOXIN_1"/>
    <property type="match status" value="1"/>
</dbReference>
<dbReference type="AlphaFoldDB" id="A0A128A3I6"/>
<dbReference type="EMBL" id="LN890280">
    <property type="protein sequence ID" value="CUR51887.1"/>
    <property type="molecule type" value="Genomic_DNA"/>
</dbReference>
<dbReference type="InterPro" id="IPR017937">
    <property type="entry name" value="Thioredoxin_CS"/>
</dbReference>
<dbReference type="PANTHER" id="PTHR45815:SF3">
    <property type="entry name" value="PROTEIN DISULFIDE-ISOMERASE A6"/>
    <property type="match status" value="1"/>
</dbReference>